<dbReference type="EMBL" id="JAVRRJ010000001">
    <property type="protein sequence ID" value="KAK5090245.1"/>
    <property type="molecule type" value="Genomic_DNA"/>
</dbReference>
<evidence type="ECO:0000256" key="4">
    <source>
        <dbReference type="ARBA" id="ARBA00010790"/>
    </source>
</evidence>
<feature type="active site" description="Proton acceptor" evidence="13">
    <location>
        <position position="711"/>
    </location>
</feature>
<comment type="caution">
    <text evidence="16">The sequence shown here is derived from an EMBL/GenBank/DDBJ whole genome shotgun (WGS) entry which is preliminary data.</text>
</comment>
<name>A0AAN7T6C0_9EURO</name>
<dbReference type="Proteomes" id="UP001309876">
    <property type="component" value="Unassembled WGS sequence"/>
</dbReference>
<organism evidence="16 17">
    <name type="scientific">Lithohypha guttulata</name>
    <dbReference type="NCBI Taxonomy" id="1690604"/>
    <lineage>
        <taxon>Eukaryota</taxon>
        <taxon>Fungi</taxon>
        <taxon>Dikarya</taxon>
        <taxon>Ascomycota</taxon>
        <taxon>Pezizomycotina</taxon>
        <taxon>Eurotiomycetes</taxon>
        <taxon>Chaetothyriomycetidae</taxon>
        <taxon>Chaetothyriales</taxon>
        <taxon>Trichomeriaceae</taxon>
        <taxon>Lithohypha</taxon>
    </lineage>
</organism>
<evidence type="ECO:0000313" key="17">
    <source>
        <dbReference type="Proteomes" id="UP001309876"/>
    </source>
</evidence>
<evidence type="ECO:0000256" key="3">
    <source>
        <dbReference type="ARBA" id="ARBA00004370"/>
    </source>
</evidence>
<evidence type="ECO:0000256" key="8">
    <source>
        <dbReference type="ARBA" id="ARBA00022827"/>
    </source>
</evidence>
<dbReference type="InterPro" id="IPR036188">
    <property type="entry name" value="FAD/NAD-bd_sf"/>
</dbReference>
<dbReference type="PANTHER" id="PTHR46056">
    <property type="entry name" value="LONG-CHAIN-ALCOHOL OXIDASE"/>
    <property type="match status" value="1"/>
</dbReference>
<evidence type="ECO:0000256" key="9">
    <source>
        <dbReference type="ARBA" id="ARBA00022989"/>
    </source>
</evidence>
<sequence length="787" mass="85538">MLGDEKLSTLASLPTPLPSISSHEVFTPEQWDNLLSICEVFVPDLSSQAEPNLATDRTIEELRQILPESESPDLIEKYLADTVAGNADFKEALRRRFVAHVPEDQVKGLAFLLSALDTRIGSLAMTGTTKILHTQNLPERSRIVLDWANSYIGALRALYQAAESLTRLLDYPKVPKDIERHPGYEFEFLEFSDQPEDKTVQVDADIVIVGSGCGAGVVAEHLSASLSDLPRKLRILVLEKSYHFPSSHFPMDQTAAGNNVQEGGGGLISDDGSIAVLAGSVFGGGGTINWSASLQPSHHVRSDWATKNQLPFVLSQDFQACLDAVCGKMGVCRANDLEGLSKIEQNIPNSMLLESARRLGLAAEVVPQNTAGKRHYCGRCGMGCASATKQGPANFWFPEAAKNGVEFIEGCFVEKICWDSVSSERKATGVKAIWTSRSRDIIRKLKINASYVIVSSGTLQSPLLLHRSGLTPEVNKNIGSNLHLHPTINVRGTYPQRIDPWDGAILTSAMTTLDNLDGKGHGPKIEVMLGIPELMAAVLPFRPQLSTTATTTTKSNGQTQSTTSLDWRLRIAKHGHSFTYIIIQRDHADANNSPKSYVYMDPADPRKVKISYTPSLKDRQHLLEGIIVAAKMHFVMGADFIDPTVPNILPFERPSTKLRRSGTALPTDKDQQHTDMEDNTAFTSWLSTLTSTTSPSSSLINPQTTRLGSAHQMSTCRMSASPSTGVVDPSGRVWGTDNVYVADASILPSASGVNPMVSTMAFALWVARGLVGRVGREVGRGAGEVDE</sequence>
<dbReference type="GO" id="GO:0050660">
    <property type="term" value="F:flavin adenine dinucleotide binding"/>
    <property type="evidence" value="ECO:0007669"/>
    <property type="project" value="InterPro"/>
</dbReference>
<dbReference type="PIRSF" id="PIRSF028937">
    <property type="entry name" value="Lg_Ch_AO"/>
    <property type="match status" value="1"/>
</dbReference>
<dbReference type="PANTHER" id="PTHR46056:SF12">
    <property type="entry name" value="LONG-CHAIN-ALCOHOL OXIDASE"/>
    <property type="match status" value="1"/>
</dbReference>
<evidence type="ECO:0000256" key="7">
    <source>
        <dbReference type="ARBA" id="ARBA00022692"/>
    </source>
</evidence>
<dbReference type="InterPro" id="IPR007867">
    <property type="entry name" value="GMC_OxRtase_C"/>
</dbReference>
<dbReference type="EC" id="1.1.3.20" evidence="5 12"/>
<evidence type="ECO:0000259" key="14">
    <source>
        <dbReference type="Pfam" id="PF00732"/>
    </source>
</evidence>
<dbReference type="InterPro" id="IPR000172">
    <property type="entry name" value="GMC_OxRdtase_N"/>
</dbReference>
<keyword evidence="10 12" id="KW-0560">Oxidoreductase</keyword>
<evidence type="ECO:0000256" key="6">
    <source>
        <dbReference type="ARBA" id="ARBA00022630"/>
    </source>
</evidence>
<keyword evidence="9" id="KW-1133">Transmembrane helix</keyword>
<dbReference type="GO" id="GO:0016020">
    <property type="term" value="C:membrane"/>
    <property type="evidence" value="ECO:0007669"/>
    <property type="project" value="UniProtKB-SubCell"/>
</dbReference>
<feature type="domain" description="Glucose-methanol-choline oxidoreductase C-terminal" evidence="15">
    <location>
        <begin position="601"/>
        <end position="763"/>
    </location>
</feature>
<dbReference type="Pfam" id="PF00732">
    <property type="entry name" value="GMC_oxred_N"/>
    <property type="match status" value="1"/>
</dbReference>
<dbReference type="Pfam" id="PF05199">
    <property type="entry name" value="GMC_oxred_C"/>
    <property type="match status" value="1"/>
</dbReference>
<proteinExistence type="inferred from homology"/>
<evidence type="ECO:0000256" key="2">
    <source>
        <dbReference type="ARBA" id="ARBA00003842"/>
    </source>
</evidence>
<comment type="subcellular location">
    <subcellularLocation>
        <location evidence="3">Membrane</location>
    </subcellularLocation>
</comment>
<accession>A0AAN7T6C0</accession>
<reference evidence="16 17" key="1">
    <citation type="submission" date="2023-08" db="EMBL/GenBank/DDBJ databases">
        <title>Black Yeasts Isolated from many extreme environments.</title>
        <authorList>
            <person name="Coleine C."/>
            <person name="Stajich J.E."/>
            <person name="Selbmann L."/>
        </authorList>
    </citation>
    <scope>NUCLEOTIDE SEQUENCE [LARGE SCALE GENOMIC DNA]</scope>
    <source>
        <strain evidence="16 17">CCFEE 5910</strain>
    </source>
</reference>
<evidence type="ECO:0000256" key="12">
    <source>
        <dbReference type="PIRNR" id="PIRNR028937"/>
    </source>
</evidence>
<evidence type="ECO:0000313" key="16">
    <source>
        <dbReference type="EMBL" id="KAK5090245.1"/>
    </source>
</evidence>
<evidence type="ECO:0000256" key="11">
    <source>
        <dbReference type="ARBA" id="ARBA00023136"/>
    </source>
</evidence>
<gene>
    <name evidence="16" type="ORF">LTR05_000416</name>
</gene>
<dbReference type="GO" id="GO:0046577">
    <property type="term" value="F:long-chain-alcohol oxidase activity"/>
    <property type="evidence" value="ECO:0007669"/>
    <property type="project" value="UniProtKB-EC"/>
</dbReference>
<comment type="similarity">
    <text evidence="4 12">Belongs to the GMC oxidoreductase family.</text>
</comment>
<feature type="domain" description="Glucose-methanol-choline oxidoreductase N-terminal" evidence="14">
    <location>
        <begin position="260"/>
        <end position="486"/>
    </location>
</feature>
<evidence type="ECO:0000259" key="15">
    <source>
        <dbReference type="Pfam" id="PF05199"/>
    </source>
</evidence>
<keyword evidence="17" id="KW-1185">Reference proteome</keyword>
<evidence type="ECO:0000256" key="13">
    <source>
        <dbReference type="PIRSR" id="PIRSR028937-1"/>
    </source>
</evidence>
<keyword evidence="11" id="KW-0472">Membrane</keyword>
<comment type="catalytic activity">
    <reaction evidence="1 12">
        <text>a long-chain primary fatty alcohol + O2 = a long-chain fatty aldehyde + H2O2</text>
        <dbReference type="Rhea" id="RHEA:22756"/>
        <dbReference type="ChEBI" id="CHEBI:15379"/>
        <dbReference type="ChEBI" id="CHEBI:16240"/>
        <dbReference type="ChEBI" id="CHEBI:17176"/>
        <dbReference type="ChEBI" id="CHEBI:77396"/>
        <dbReference type="EC" id="1.1.3.20"/>
    </reaction>
</comment>
<keyword evidence="6" id="KW-0285">Flavoprotein</keyword>
<keyword evidence="7" id="KW-0812">Transmembrane</keyword>
<dbReference type="InterPro" id="IPR012400">
    <property type="entry name" value="Long_Oxdase"/>
</dbReference>
<evidence type="ECO:0000256" key="10">
    <source>
        <dbReference type="ARBA" id="ARBA00023002"/>
    </source>
</evidence>
<dbReference type="Gene3D" id="3.50.50.60">
    <property type="entry name" value="FAD/NAD(P)-binding domain"/>
    <property type="match status" value="2"/>
</dbReference>
<protein>
    <recommendedName>
        <fullName evidence="5 12">Long-chain-alcohol oxidase</fullName>
        <ecNumber evidence="5 12">1.1.3.20</ecNumber>
    </recommendedName>
</protein>
<evidence type="ECO:0000256" key="1">
    <source>
        <dbReference type="ARBA" id="ARBA00000920"/>
    </source>
</evidence>
<evidence type="ECO:0000256" key="5">
    <source>
        <dbReference type="ARBA" id="ARBA00013125"/>
    </source>
</evidence>
<dbReference type="AlphaFoldDB" id="A0AAN7T6C0"/>
<keyword evidence="8" id="KW-0274">FAD</keyword>
<comment type="function">
    <text evidence="2">Long-chain fatty alcohol oxidase involved in the omega-oxidation pathway of lipid degradation.</text>
</comment>
<dbReference type="SUPFAM" id="SSF51905">
    <property type="entry name" value="FAD/NAD(P)-binding domain"/>
    <property type="match status" value="1"/>
</dbReference>